<reference evidence="3" key="3">
    <citation type="submission" date="2024-03" db="EMBL/GenBank/DDBJ databases">
        <authorList>
            <person name="Bromfield E.S.P."/>
            <person name="Cloutier S."/>
        </authorList>
    </citation>
    <scope>NUCLEOTIDE SEQUENCE</scope>
    <source>
        <strain evidence="3">5S5</strain>
    </source>
</reference>
<evidence type="ECO:0000259" key="1">
    <source>
        <dbReference type="Pfam" id="PF12973"/>
    </source>
</evidence>
<dbReference type="Pfam" id="PF12973">
    <property type="entry name" value="Cupin_7"/>
    <property type="match status" value="1"/>
</dbReference>
<dbReference type="PANTHER" id="PTHR40112:SF1">
    <property type="entry name" value="H2HPP ISOMERASE"/>
    <property type="match status" value="1"/>
</dbReference>
<dbReference type="AlphaFoldDB" id="A0A973VX31"/>
<evidence type="ECO:0000313" key="3">
    <source>
        <dbReference type="EMBL" id="WXC82046.1"/>
    </source>
</evidence>
<dbReference type="SUPFAM" id="SSF51182">
    <property type="entry name" value="RmlC-like cupins"/>
    <property type="match status" value="1"/>
</dbReference>
<feature type="domain" description="ChrR-like cupin" evidence="1">
    <location>
        <begin position="22"/>
        <end position="123"/>
    </location>
</feature>
<dbReference type="InterPro" id="IPR014710">
    <property type="entry name" value="RmlC-like_jellyroll"/>
</dbReference>
<dbReference type="RefSeq" id="WP_166208872.1">
    <property type="nucleotide sequence ID" value="NZ_CP088285.1"/>
</dbReference>
<dbReference type="InterPro" id="IPR025979">
    <property type="entry name" value="ChrR-like_cupin_dom"/>
</dbReference>
<dbReference type="EMBL" id="JAAOLE020000001">
    <property type="protein sequence ID" value="NVI43321.1"/>
    <property type="molecule type" value="Genomic_DNA"/>
</dbReference>
<evidence type="ECO:0000313" key="4">
    <source>
        <dbReference type="Proteomes" id="UP001432046"/>
    </source>
</evidence>
<dbReference type="PANTHER" id="PTHR40112">
    <property type="entry name" value="H2HPP ISOMERASE"/>
    <property type="match status" value="1"/>
</dbReference>
<name>A0A973VX31_9BRAD</name>
<evidence type="ECO:0000313" key="2">
    <source>
        <dbReference type="EMBL" id="NVI43321.1"/>
    </source>
</evidence>
<keyword evidence="4" id="KW-1185">Reference proteome</keyword>
<dbReference type="Proteomes" id="UP001432046">
    <property type="component" value="Chromosome"/>
</dbReference>
<dbReference type="InterPro" id="IPR011051">
    <property type="entry name" value="RmlC_Cupin_sf"/>
</dbReference>
<dbReference type="EMBL" id="CP147711">
    <property type="protein sequence ID" value="WXC82046.1"/>
    <property type="molecule type" value="Genomic_DNA"/>
</dbReference>
<reference evidence="2" key="1">
    <citation type="submission" date="2020-06" db="EMBL/GenBank/DDBJ databases">
        <title>Whole Genome Sequence of Bradyrhizobium sp. Strain 1S1.</title>
        <authorList>
            <person name="Bromfield E.S.P."/>
            <person name="Cloutier S."/>
        </authorList>
    </citation>
    <scope>NUCLEOTIDE SEQUENCE [LARGE SCALE GENOMIC DNA]</scope>
    <source>
        <strain evidence="2">1S1</strain>
    </source>
</reference>
<accession>A0A973VX31</accession>
<sequence>MTSAFTPNAKNHEGLGPLASRLVHANDMPWEPIRYPGCHVKTLMVDKASGLLTVLLKMDPGAELPDHEHVMLEQTFMIEGRLVDKEGPETGLSCGPGEFVWRPAGSRHSAWTPEGGLMIAIFQIPNKFYEKDGKVVDLLGDDWGLKWGKALEHAS</sequence>
<dbReference type="CDD" id="cd02237">
    <property type="entry name" value="cupin_DAD_ChrR"/>
    <property type="match status" value="1"/>
</dbReference>
<protein>
    <submittedName>
        <fullName evidence="2">Cupin domain-containing protein</fullName>
    </submittedName>
</protein>
<dbReference type="InterPro" id="IPR052535">
    <property type="entry name" value="Bacilysin_H2HPP_isomerase"/>
</dbReference>
<organism evidence="2">
    <name type="scientific">Bradyrhizobium septentrionale</name>
    <dbReference type="NCBI Taxonomy" id="1404411"/>
    <lineage>
        <taxon>Bacteria</taxon>
        <taxon>Pseudomonadati</taxon>
        <taxon>Pseudomonadota</taxon>
        <taxon>Alphaproteobacteria</taxon>
        <taxon>Hyphomicrobiales</taxon>
        <taxon>Nitrobacteraceae</taxon>
        <taxon>Bradyrhizobium</taxon>
    </lineage>
</organism>
<proteinExistence type="predicted"/>
<reference evidence="3" key="2">
    <citation type="journal article" date="2021" name="Int. J. Syst. Evol. Microbiol.">
        <title>Bradyrhizobium septentrionale sp. nov. (sv. septentrionale) and Bradyrhizobium quebecense sp. nov. (sv. septentrionale) associated with legumes native to Canada possess rearranged symbiosis genes and numerous insertion sequences.</title>
        <authorList>
            <person name="Bromfield E.S.P."/>
            <person name="Cloutier S."/>
        </authorList>
    </citation>
    <scope>NUCLEOTIDE SEQUENCE</scope>
    <source>
        <strain evidence="3">5S5</strain>
    </source>
</reference>
<dbReference type="Gene3D" id="2.60.120.10">
    <property type="entry name" value="Jelly Rolls"/>
    <property type="match status" value="1"/>
</dbReference>
<gene>
    <name evidence="2" type="ORF">HAP48_009770</name>
    <name evidence="3" type="ORF">WDK88_10840</name>
</gene>